<dbReference type="PROSITE" id="PS51007">
    <property type="entry name" value="CYTC"/>
    <property type="match status" value="2"/>
</dbReference>
<evidence type="ECO:0000256" key="3">
    <source>
        <dbReference type="ARBA" id="ARBA00022723"/>
    </source>
</evidence>
<keyword evidence="10" id="KW-1185">Reference proteome</keyword>
<feature type="chain" id="PRO_5004934008" evidence="7">
    <location>
        <begin position="19"/>
        <end position="241"/>
    </location>
</feature>
<dbReference type="SUPFAM" id="SSF46626">
    <property type="entry name" value="Cytochrome c"/>
    <property type="match status" value="2"/>
</dbReference>
<evidence type="ECO:0000256" key="7">
    <source>
        <dbReference type="SAM" id="SignalP"/>
    </source>
</evidence>
<dbReference type="EMBL" id="AONC01000035">
    <property type="protein sequence ID" value="EXJ14892.1"/>
    <property type="molecule type" value="Genomic_DNA"/>
</dbReference>
<dbReference type="RefSeq" id="WP_043754110.1">
    <property type="nucleotide sequence ID" value="NZ_AONC01000035.1"/>
</dbReference>
<dbReference type="Gene3D" id="1.10.760.10">
    <property type="entry name" value="Cytochrome c-like domain"/>
    <property type="match status" value="2"/>
</dbReference>
<evidence type="ECO:0000256" key="4">
    <source>
        <dbReference type="ARBA" id="ARBA00022982"/>
    </source>
</evidence>
<evidence type="ECO:0000313" key="9">
    <source>
        <dbReference type="EMBL" id="EXJ14892.1"/>
    </source>
</evidence>
<dbReference type="GO" id="GO:0020037">
    <property type="term" value="F:heme binding"/>
    <property type="evidence" value="ECO:0007669"/>
    <property type="project" value="InterPro"/>
</dbReference>
<dbReference type="eggNOG" id="COG2863">
    <property type="taxonomic scope" value="Bacteria"/>
</dbReference>
<dbReference type="Proteomes" id="UP000019460">
    <property type="component" value="Unassembled WGS sequence"/>
</dbReference>
<accession>W9VFT5</accession>
<organism evidence="9 10">
    <name type="scientific">Imhoffiella purpurea</name>
    <dbReference type="NCBI Taxonomy" id="1249627"/>
    <lineage>
        <taxon>Bacteria</taxon>
        <taxon>Pseudomonadati</taxon>
        <taxon>Pseudomonadota</taxon>
        <taxon>Gammaproteobacteria</taxon>
        <taxon>Chromatiales</taxon>
        <taxon>Chromatiaceae</taxon>
        <taxon>Imhoffiella</taxon>
    </lineage>
</organism>
<evidence type="ECO:0000256" key="6">
    <source>
        <dbReference type="PROSITE-ProRule" id="PRU00433"/>
    </source>
</evidence>
<evidence type="ECO:0000256" key="5">
    <source>
        <dbReference type="ARBA" id="ARBA00023004"/>
    </source>
</evidence>
<feature type="domain" description="Cytochrome c" evidence="8">
    <location>
        <begin position="60"/>
        <end position="141"/>
    </location>
</feature>
<dbReference type="STRING" id="1249627.D779_2098"/>
<sequence>MNRYLILIFLLIVSAVHADEERASHAADVPEQPYAPGIESPGYIWNDLKGEELLALRAKGDVARGKDAFIVCEGCHGGRALGDEAGFYPRLVGQHASVIIKQLTDVREGRRDNPKMYPFASEHVITTQEVADIAAYLNSLPVPEAHGEGPGEGLAAGEELYRRDCRVCHKTDGMGDAEKFYPRLNGQHYRYMLRQALDIRDGVRRNANPDMVKAIEPYSDAQVEQVIDYLSRMPVKTGGPD</sequence>
<dbReference type="GO" id="GO:0009055">
    <property type="term" value="F:electron transfer activity"/>
    <property type="evidence" value="ECO:0007669"/>
    <property type="project" value="InterPro"/>
</dbReference>
<evidence type="ECO:0000256" key="1">
    <source>
        <dbReference type="ARBA" id="ARBA00022448"/>
    </source>
</evidence>
<evidence type="ECO:0000256" key="2">
    <source>
        <dbReference type="ARBA" id="ARBA00022617"/>
    </source>
</evidence>
<dbReference type="InterPro" id="IPR050597">
    <property type="entry name" value="Cytochrome_c_Oxidase_Subunit"/>
</dbReference>
<dbReference type="Pfam" id="PF00034">
    <property type="entry name" value="Cytochrom_C"/>
    <property type="match status" value="2"/>
</dbReference>
<keyword evidence="1" id="KW-0813">Transport</keyword>
<keyword evidence="4" id="KW-0249">Electron transport</keyword>
<dbReference type="InterPro" id="IPR009056">
    <property type="entry name" value="Cyt_c-like_dom"/>
</dbReference>
<dbReference type="OrthoDB" id="188778at2"/>
<comment type="caution">
    <text evidence="9">The sequence shown here is derived from an EMBL/GenBank/DDBJ whole genome shotgun (WGS) entry which is preliminary data.</text>
</comment>
<dbReference type="GO" id="GO:0046872">
    <property type="term" value="F:metal ion binding"/>
    <property type="evidence" value="ECO:0007669"/>
    <property type="project" value="UniProtKB-KW"/>
</dbReference>
<dbReference type="InterPro" id="IPR036909">
    <property type="entry name" value="Cyt_c-like_dom_sf"/>
</dbReference>
<feature type="signal peptide" evidence="7">
    <location>
        <begin position="1"/>
        <end position="18"/>
    </location>
</feature>
<dbReference type="PATRIC" id="fig|1249627.3.peg.2416"/>
<keyword evidence="2 6" id="KW-0349">Heme</keyword>
<keyword evidence="7" id="KW-0732">Signal</keyword>
<keyword evidence="3 6" id="KW-0479">Metal-binding</keyword>
<evidence type="ECO:0000313" key="10">
    <source>
        <dbReference type="Proteomes" id="UP000019460"/>
    </source>
</evidence>
<protein>
    <submittedName>
        <fullName evidence="9">Cytochrome c553</fullName>
    </submittedName>
</protein>
<keyword evidence="5 6" id="KW-0408">Iron</keyword>
<evidence type="ECO:0000259" key="8">
    <source>
        <dbReference type="PROSITE" id="PS51007"/>
    </source>
</evidence>
<proteinExistence type="predicted"/>
<dbReference type="PANTHER" id="PTHR33751">
    <property type="entry name" value="CBB3-TYPE CYTOCHROME C OXIDASE SUBUNIT FIXP"/>
    <property type="match status" value="1"/>
</dbReference>
<gene>
    <name evidence="9" type="ORF">D779_2098</name>
</gene>
<name>W9VFT5_9GAMM</name>
<dbReference type="AlphaFoldDB" id="W9VFT5"/>
<reference evidence="9 10" key="1">
    <citation type="submission" date="2012-11" db="EMBL/GenBank/DDBJ databases">
        <title>Genome assembly of Thiorhodococcus sp. AK35.</title>
        <authorList>
            <person name="Nupur N."/>
            <person name="Khatri I."/>
            <person name="Subramanian S."/>
            <person name="Pinnaka A."/>
        </authorList>
    </citation>
    <scope>NUCLEOTIDE SEQUENCE [LARGE SCALE GENOMIC DNA]</scope>
    <source>
        <strain evidence="9 10">AK35</strain>
    </source>
</reference>
<feature type="domain" description="Cytochrome c" evidence="8">
    <location>
        <begin position="152"/>
        <end position="234"/>
    </location>
</feature>
<dbReference type="PANTHER" id="PTHR33751:SF9">
    <property type="entry name" value="CYTOCHROME C4"/>
    <property type="match status" value="1"/>
</dbReference>